<keyword evidence="2" id="KW-1185">Reference proteome</keyword>
<name>A0A9X1SYT4_9ACTN</name>
<dbReference type="EMBL" id="JAJOMB010000004">
    <property type="protein sequence ID" value="MCD5311308.1"/>
    <property type="molecule type" value="Genomic_DNA"/>
</dbReference>
<dbReference type="AlphaFoldDB" id="A0A9X1SYT4"/>
<comment type="caution">
    <text evidence="1">The sequence shown here is derived from an EMBL/GenBank/DDBJ whole genome shotgun (WGS) entry which is preliminary data.</text>
</comment>
<sequence>MTTDENRGIIANESIVPLLPCVDADTTLAFWESLGFAVTYRQRKPYLYLAFRWSGIDLHYGTAAAGVRPAEENSGGCLVMVDDVAAYHAAFAAAMRAAHGRLLAKGLPRMTRFRPGASRFTIMDPNGNSIIVIGRDEPLELEYGGAKDLTGLARAIDNARILREFKNDDLAAARALQSGLKRHSQGASVGEIAVALAGLIEVCTALGKTDAVAEHGTRLRGLELSEAEREGARAAVADPALLAEWLSGPMDVREP</sequence>
<dbReference type="InterPro" id="IPR029068">
    <property type="entry name" value="Glyas_Bleomycin-R_OHBP_Dase"/>
</dbReference>
<proteinExistence type="predicted"/>
<protein>
    <submittedName>
        <fullName evidence="1">Glyoxalase</fullName>
    </submittedName>
</protein>
<gene>
    <name evidence="1" type="ORF">LR394_10390</name>
</gene>
<dbReference type="Gene3D" id="3.10.180.10">
    <property type="entry name" value="2,3-Dihydroxybiphenyl 1,2-Dioxygenase, domain 1"/>
    <property type="match status" value="1"/>
</dbReference>
<organism evidence="1 2">
    <name type="scientific">Kineosporia babensis</name>
    <dbReference type="NCBI Taxonomy" id="499548"/>
    <lineage>
        <taxon>Bacteria</taxon>
        <taxon>Bacillati</taxon>
        <taxon>Actinomycetota</taxon>
        <taxon>Actinomycetes</taxon>
        <taxon>Kineosporiales</taxon>
        <taxon>Kineosporiaceae</taxon>
        <taxon>Kineosporia</taxon>
    </lineage>
</organism>
<evidence type="ECO:0000313" key="1">
    <source>
        <dbReference type="EMBL" id="MCD5311308.1"/>
    </source>
</evidence>
<accession>A0A9X1SYT4</accession>
<reference evidence="1" key="1">
    <citation type="submission" date="2021-11" db="EMBL/GenBank/DDBJ databases">
        <title>Streptomyces corallinus and Kineosporia corallina sp. nov., two new coral-derived marine actinobacteria.</title>
        <authorList>
            <person name="Buangrab K."/>
            <person name="Sutthacheep M."/>
            <person name="Yeemin T."/>
            <person name="Harunari E."/>
            <person name="Igarashi Y."/>
            <person name="Sripreechasak P."/>
            <person name="Kanchanasin P."/>
            <person name="Tanasupawat S."/>
            <person name="Phongsopitanun W."/>
        </authorList>
    </citation>
    <scope>NUCLEOTIDE SEQUENCE</scope>
    <source>
        <strain evidence="1">JCM 31032</strain>
    </source>
</reference>
<dbReference type="Proteomes" id="UP001138997">
    <property type="component" value="Unassembled WGS sequence"/>
</dbReference>
<evidence type="ECO:0000313" key="2">
    <source>
        <dbReference type="Proteomes" id="UP001138997"/>
    </source>
</evidence>
<dbReference type="RefSeq" id="WP_231440486.1">
    <property type="nucleotide sequence ID" value="NZ_JAJOMB010000004.1"/>
</dbReference>
<dbReference type="SUPFAM" id="SSF54593">
    <property type="entry name" value="Glyoxalase/Bleomycin resistance protein/Dihydroxybiphenyl dioxygenase"/>
    <property type="match status" value="1"/>
</dbReference>